<gene>
    <name evidence="8" type="ORF">TQ35_009220</name>
</gene>
<dbReference type="PRINTS" id="PR00162">
    <property type="entry name" value="RIESKE"/>
</dbReference>
<name>A0AAE3K2B3_9CREN</name>
<dbReference type="InterPro" id="IPR005805">
    <property type="entry name" value="Rieske_Fe-S_prot_C"/>
</dbReference>
<evidence type="ECO:0000256" key="5">
    <source>
        <dbReference type="ARBA" id="ARBA00023157"/>
    </source>
</evidence>
<keyword evidence="4" id="KW-0411">Iron-sulfur</keyword>
<evidence type="ECO:0000256" key="6">
    <source>
        <dbReference type="ARBA" id="ARBA00034078"/>
    </source>
</evidence>
<dbReference type="PROSITE" id="PS51296">
    <property type="entry name" value="RIESKE"/>
    <property type="match status" value="1"/>
</dbReference>
<dbReference type="InterPro" id="IPR017941">
    <property type="entry name" value="Rieske_2Fe-2S"/>
</dbReference>
<dbReference type="SUPFAM" id="SSF50022">
    <property type="entry name" value="ISP domain"/>
    <property type="match status" value="1"/>
</dbReference>
<evidence type="ECO:0000259" key="7">
    <source>
        <dbReference type="PROSITE" id="PS51296"/>
    </source>
</evidence>
<evidence type="ECO:0000256" key="2">
    <source>
        <dbReference type="ARBA" id="ARBA00022723"/>
    </source>
</evidence>
<proteinExistence type="predicted"/>
<dbReference type="AlphaFoldDB" id="A0AAE3K2B3"/>
<keyword evidence="5" id="KW-1015">Disulfide bond</keyword>
<evidence type="ECO:0000256" key="3">
    <source>
        <dbReference type="ARBA" id="ARBA00023004"/>
    </source>
</evidence>
<dbReference type="GO" id="GO:0046872">
    <property type="term" value="F:metal ion binding"/>
    <property type="evidence" value="ECO:0007669"/>
    <property type="project" value="UniProtKB-KW"/>
</dbReference>
<dbReference type="Pfam" id="PF00355">
    <property type="entry name" value="Rieske"/>
    <property type="match status" value="1"/>
</dbReference>
<dbReference type="PANTHER" id="PTHR21496:SF0">
    <property type="entry name" value="RIESKE DOMAIN-CONTAINING PROTEIN"/>
    <property type="match status" value="1"/>
</dbReference>
<organism evidence="8">
    <name type="scientific">Candidatus Aramenus sulfurataquae</name>
    <dbReference type="NCBI Taxonomy" id="1326980"/>
    <lineage>
        <taxon>Archaea</taxon>
        <taxon>Thermoproteota</taxon>
        <taxon>Thermoprotei</taxon>
        <taxon>Sulfolobales</taxon>
        <taxon>Sulfolobaceae</taxon>
        <taxon>Candidatus Aramenus</taxon>
    </lineage>
</organism>
<evidence type="ECO:0000256" key="1">
    <source>
        <dbReference type="ARBA" id="ARBA00022714"/>
    </source>
</evidence>
<sequence>MKYARIKMNEIPKNSMVEFYFPAEKPWEREPFLLVNFDGEMYALEAFCTHDGLSLEDGFLTENGRVVCPWHGSVFDVKTGKVLDGPAKRDLKKYNVKIEGEEVIVSE</sequence>
<comment type="cofactor">
    <cofactor evidence="6">
        <name>[2Fe-2S] cluster</name>
        <dbReference type="ChEBI" id="CHEBI:190135"/>
    </cofactor>
</comment>
<evidence type="ECO:0000313" key="8">
    <source>
        <dbReference type="EMBL" id="MCL7344735.1"/>
    </source>
</evidence>
<keyword evidence="2" id="KW-0479">Metal-binding</keyword>
<dbReference type="GO" id="GO:0016020">
    <property type="term" value="C:membrane"/>
    <property type="evidence" value="ECO:0007669"/>
    <property type="project" value="InterPro"/>
</dbReference>
<keyword evidence="1" id="KW-0001">2Fe-2S</keyword>
<accession>A0AAE3K2B3</accession>
<comment type="caution">
    <text evidence="8">The sequence shown here is derived from an EMBL/GenBank/DDBJ whole genome shotgun (WGS) entry which is preliminary data.</text>
</comment>
<dbReference type="Gene3D" id="2.102.10.10">
    <property type="entry name" value="Rieske [2Fe-2S] iron-sulphur domain"/>
    <property type="match status" value="1"/>
</dbReference>
<protein>
    <submittedName>
        <fullName evidence="8">Rieske (2Fe-2S) protein</fullName>
    </submittedName>
</protein>
<feature type="domain" description="Rieske" evidence="7">
    <location>
        <begin position="3"/>
        <end position="105"/>
    </location>
</feature>
<dbReference type="EMBL" id="JZWS02000031">
    <property type="protein sequence ID" value="MCL7344735.1"/>
    <property type="molecule type" value="Genomic_DNA"/>
</dbReference>
<keyword evidence="3" id="KW-0408">Iron</keyword>
<reference evidence="8" key="1">
    <citation type="submission" date="2022-05" db="EMBL/GenBank/DDBJ databases">
        <title>Metagenome Sequencing of an Archaeal-Dominated Microbial Community from a Hot Spring at the Los Azufres Geothermal Field, Mexico.</title>
        <authorList>
            <person name="Marin-Paredes R."/>
            <person name="Martinez-Romero E."/>
            <person name="Servin-Garciduenas L.E."/>
        </authorList>
    </citation>
    <scope>NUCLEOTIDE SEQUENCE</scope>
    <source>
        <strain evidence="8">AZ1-454</strain>
    </source>
</reference>
<evidence type="ECO:0000256" key="4">
    <source>
        <dbReference type="ARBA" id="ARBA00023014"/>
    </source>
</evidence>
<dbReference type="InterPro" id="IPR036922">
    <property type="entry name" value="Rieske_2Fe-2S_sf"/>
</dbReference>
<dbReference type="PANTHER" id="PTHR21496">
    <property type="entry name" value="FERREDOXIN-RELATED"/>
    <property type="match status" value="1"/>
</dbReference>
<dbReference type="GO" id="GO:0051537">
    <property type="term" value="F:2 iron, 2 sulfur cluster binding"/>
    <property type="evidence" value="ECO:0007669"/>
    <property type="project" value="UniProtKB-KW"/>
</dbReference>